<keyword evidence="3" id="KW-1185">Reference proteome</keyword>
<dbReference type="AlphaFoldDB" id="A0A5C4XGK6"/>
<gene>
    <name evidence="2" type="ORF">FHP24_18070</name>
</gene>
<dbReference type="PANTHER" id="PTHR47129:SF1">
    <property type="entry name" value="NMRA-LIKE DOMAIN-CONTAINING PROTEIN"/>
    <property type="match status" value="1"/>
</dbReference>
<comment type="caution">
    <text evidence="2">The sequence shown here is derived from an EMBL/GenBank/DDBJ whole genome shotgun (WGS) entry which is preliminary data.</text>
</comment>
<dbReference type="Proteomes" id="UP000311605">
    <property type="component" value="Unassembled WGS sequence"/>
</dbReference>
<sequence>MTKLLVTGAAGQLGRAVLNHLLETSKVSAGDIVAASRDTSKLADLASKGVETRKADFTDENGLAAAFAGIDRVLIISTDDLATPGGRLKQHKAAVAAAVKAGVKHILYTSMPNPDKSLVSFAPDHLGTEEAIKATGIPYTILRNAWYGDNYLMSMPHNLETGTWYTAYGAGKVSNISRDDCARAAAAALANPPTGSNILTLTGSESLTAEEIAALVSKASGKPLNIVHVTDEQLAGGLTSAGLPDFLVRMLVSADANIRAGNFDLVTTDYETLTGIKPQDLSAYLDSQKNALLGAH</sequence>
<dbReference type="EMBL" id="VDMN01000004">
    <property type="protein sequence ID" value="TNM62011.1"/>
    <property type="molecule type" value="Genomic_DNA"/>
</dbReference>
<evidence type="ECO:0000313" key="3">
    <source>
        <dbReference type="Proteomes" id="UP000311605"/>
    </source>
</evidence>
<protein>
    <submittedName>
        <fullName evidence="2">SDR family oxidoreductase</fullName>
    </submittedName>
</protein>
<name>A0A5C4XGK6_9HYPH</name>
<organism evidence="2 3">
    <name type="scientific">Aliirhizobium smilacinae</name>
    <dbReference type="NCBI Taxonomy" id="1395944"/>
    <lineage>
        <taxon>Bacteria</taxon>
        <taxon>Pseudomonadati</taxon>
        <taxon>Pseudomonadota</taxon>
        <taxon>Alphaproteobacteria</taxon>
        <taxon>Hyphomicrobiales</taxon>
        <taxon>Rhizobiaceae</taxon>
        <taxon>Aliirhizobium</taxon>
    </lineage>
</organism>
<dbReference type="Gene3D" id="3.40.50.720">
    <property type="entry name" value="NAD(P)-binding Rossmann-like Domain"/>
    <property type="match status" value="1"/>
</dbReference>
<reference evidence="2 3" key="1">
    <citation type="submission" date="2019-06" db="EMBL/GenBank/DDBJ databases">
        <title>The draft genome of Rhizobium smilacinae PTYR-5.</title>
        <authorList>
            <person name="Liu L."/>
            <person name="Li L."/>
            <person name="Zhang X."/>
        </authorList>
    </citation>
    <scope>NUCLEOTIDE SEQUENCE [LARGE SCALE GENOMIC DNA]</scope>
    <source>
        <strain evidence="2 3">PTYR-5</strain>
    </source>
</reference>
<dbReference type="InterPro" id="IPR036291">
    <property type="entry name" value="NAD(P)-bd_dom_sf"/>
</dbReference>
<proteinExistence type="predicted"/>
<dbReference type="RefSeq" id="WP_139677640.1">
    <property type="nucleotide sequence ID" value="NZ_VDMN01000004.1"/>
</dbReference>
<evidence type="ECO:0000259" key="1">
    <source>
        <dbReference type="Pfam" id="PF05368"/>
    </source>
</evidence>
<accession>A0A5C4XGK6</accession>
<dbReference type="Pfam" id="PF05368">
    <property type="entry name" value="NmrA"/>
    <property type="match status" value="1"/>
</dbReference>
<dbReference type="OrthoDB" id="7771794at2"/>
<dbReference type="CDD" id="cd05269">
    <property type="entry name" value="TMR_SDR_a"/>
    <property type="match status" value="1"/>
</dbReference>
<dbReference type="InterPro" id="IPR052718">
    <property type="entry name" value="NmrA-type_oxidoreductase"/>
</dbReference>
<evidence type="ECO:0000313" key="2">
    <source>
        <dbReference type="EMBL" id="TNM62011.1"/>
    </source>
</evidence>
<dbReference type="Gene3D" id="3.90.25.10">
    <property type="entry name" value="UDP-galactose 4-epimerase, domain 1"/>
    <property type="match status" value="1"/>
</dbReference>
<dbReference type="SUPFAM" id="SSF51735">
    <property type="entry name" value="NAD(P)-binding Rossmann-fold domains"/>
    <property type="match status" value="1"/>
</dbReference>
<dbReference type="InterPro" id="IPR008030">
    <property type="entry name" value="NmrA-like"/>
</dbReference>
<dbReference type="PANTHER" id="PTHR47129">
    <property type="entry name" value="QUINONE OXIDOREDUCTASE 2"/>
    <property type="match status" value="1"/>
</dbReference>
<feature type="domain" description="NmrA-like" evidence="1">
    <location>
        <begin position="3"/>
        <end position="234"/>
    </location>
</feature>